<dbReference type="GeneID" id="66797971"/>
<gene>
    <name evidence="1" type="ORF">E4P47_04330</name>
</gene>
<dbReference type="RefSeq" id="WP_134849121.1">
    <property type="nucleotide sequence ID" value="NZ_CP197400.1"/>
</dbReference>
<dbReference type="InterPro" id="IPR025634">
    <property type="entry name" value="DUF4292"/>
</dbReference>
<dbReference type="PROSITE" id="PS51257">
    <property type="entry name" value="PROKAR_LIPOPROTEIN"/>
    <property type="match status" value="1"/>
</dbReference>
<accession>A0A4Y8WPI9</accession>
<name>A0A4Y8WPI9_9PORP</name>
<protein>
    <submittedName>
        <fullName evidence="1">DUF4292 domain-containing protein</fullName>
    </submittedName>
</protein>
<evidence type="ECO:0000313" key="2">
    <source>
        <dbReference type="Proteomes" id="UP000297225"/>
    </source>
</evidence>
<dbReference type="Pfam" id="PF14125">
    <property type="entry name" value="DUF4292"/>
    <property type="match status" value="1"/>
</dbReference>
<evidence type="ECO:0000313" key="1">
    <source>
        <dbReference type="EMBL" id="TFH95519.1"/>
    </source>
</evidence>
<dbReference type="EMBL" id="SPNC01000047">
    <property type="protein sequence ID" value="TFH95519.1"/>
    <property type="molecule type" value="Genomic_DNA"/>
</dbReference>
<organism evidence="1 2">
    <name type="scientific">Porphyromonas levii</name>
    <dbReference type="NCBI Taxonomy" id="28114"/>
    <lineage>
        <taxon>Bacteria</taxon>
        <taxon>Pseudomonadati</taxon>
        <taxon>Bacteroidota</taxon>
        <taxon>Bacteroidia</taxon>
        <taxon>Bacteroidales</taxon>
        <taxon>Porphyromonadaceae</taxon>
        <taxon>Porphyromonas</taxon>
    </lineage>
</organism>
<keyword evidence="2" id="KW-1185">Reference proteome</keyword>
<comment type="caution">
    <text evidence="1">The sequence shown here is derived from an EMBL/GenBank/DDBJ whole genome shotgun (WGS) entry which is preliminary data.</text>
</comment>
<sequence>MRRSRYISVLCLVLTIGLASCGTSMRSISTVGSGQLTQRQFIQAYKAMTEYPIINAKGAISLYVDYGEKELNLSGIGMRWYLERDKGFEVSVRPLSFMEAGRLSVAQDEVLLVDRMNQMYYHQRGVRRNLGSLVSFVGLDLKMVESAIQHRPFGFVESGASALERMRFTRTEGGYTFKDELRPGGNSITHHFDAGLNLVSTSVVIPGKGEALMTYSDFVTVGERKGMRPIPSTIQMEVKSTGASAKHAMIHFSLERIDTTKAQEVSTTPPSGYNNVTLEDIINILSKL</sequence>
<dbReference type="OrthoDB" id="1014367at2"/>
<reference evidence="1 2" key="1">
    <citation type="submission" date="2019-03" db="EMBL/GenBank/DDBJ databases">
        <title>Porphyromonas levii Isolated from the Uterus of Dairy Cows.</title>
        <authorList>
            <person name="Francis A.M."/>
        </authorList>
    </citation>
    <scope>NUCLEOTIDE SEQUENCE [LARGE SCALE GENOMIC DNA]</scope>
    <source>
        <strain evidence="1 2">AF5678</strain>
    </source>
</reference>
<proteinExistence type="predicted"/>
<dbReference type="Proteomes" id="UP000297225">
    <property type="component" value="Unassembled WGS sequence"/>
</dbReference>
<dbReference type="AlphaFoldDB" id="A0A4Y8WPI9"/>
<dbReference type="STRING" id="1122973.GCA_000379925_00014"/>